<dbReference type="EMBL" id="KN833873">
    <property type="protein sequence ID" value="KIK15884.1"/>
    <property type="molecule type" value="Genomic_DNA"/>
</dbReference>
<feature type="region of interest" description="Disordered" evidence="1">
    <location>
        <begin position="1"/>
        <end position="24"/>
    </location>
</feature>
<name>A0A0C9YQ09_9AGAM</name>
<proteinExistence type="predicted"/>
<accession>A0A0C9YQ09</accession>
<keyword evidence="3" id="KW-1185">Reference proteome</keyword>
<dbReference type="HOGENOM" id="CLU_3002142_0_0_1"/>
<evidence type="ECO:0000313" key="3">
    <source>
        <dbReference type="Proteomes" id="UP000054018"/>
    </source>
</evidence>
<reference evidence="2 3" key="1">
    <citation type="submission" date="2014-04" db="EMBL/GenBank/DDBJ databases">
        <authorList>
            <consortium name="DOE Joint Genome Institute"/>
            <person name="Kuo A."/>
            <person name="Kohler A."/>
            <person name="Costa M.D."/>
            <person name="Nagy L.G."/>
            <person name="Floudas D."/>
            <person name="Copeland A."/>
            <person name="Barry K.W."/>
            <person name="Cichocki N."/>
            <person name="Veneault-Fourrey C."/>
            <person name="LaButti K."/>
            <person name="Lindquist E.A."/>
            <person name="Lipzen A."/>
            <person name="Lundell T."/>
            <person name="Morin E."/>
            <person name="Murat C."/>
            <person name="Sun H."/>
            <person name="Tunlid A."/>
            <person name="Henrissat B."/>
            <person name="Grigoriev I.V."/>
            <person name="Hibbett D.S."/>
            <person name="Martin F."/>
            <person name="Nordberg H.P."/>
            <person name="Cantor M.N."/>
            <person name="Hua S.X."/>
        </authorList>
    </citation>
    <scope>NUCLEOTIDE SEQUENCE [LARGE SCALE GENOMIC DNA]</scope>
    <source>
        <strain evidence="2 3">441</strain>
    </source>
</reference>
<feature type="non-terminal residue" evidence="2">
    <location>
        <position position="57"/>
    </location>
</feature>
<organism evidence="2 3">
    <name type="scientific">Pisolithus microcarpus 441</name>
    <dbReference type="NCBI Taxonomy" id="765257"/>
    <lineage>
        <taxon>Eukaryota</taxon>
        <taxon>Fungi</taxon>
        <taxon>Dikarya</taxon>
        <taxon>Basidiomycota</taxon>
        <taxon>Agaricomycotina</taxon>
        <taxon>Agaricomycetes</taxon>
        <taxon>Agaricomycetidae</taxon>
        <taxon>Boletales</taxon>
        <taxon>Sclerodermatineae</taxon>
        <taxon>Pisolithaceae</taxon>
        <taxon>Pisolithus</taxon>
    </lineage>
</organism>
<reference evidence="3" key="2">
    <citation type="submission" date="2015-01" db="EMBL/GenBank/DDBJ databases">
        <title>Evolutionary Origins and Diversification of the Mycorrhizal Mutualists.</title>
        <authorList>
            <consortium name="DOE Joint Genome Institute"/>
            <consortium name="Mycorrhizal Genomics Consortium"/>
            <person name="Kohler A."/>
            <person name="Kuo A."/>
            <person name="Nagy L.G."/>
            <person name="Floudas D."/>
            <person name="Copeland A."/>
            <person name="Barry K.W."/>
            <person name="Cichocki N."/>
            <person name="Veneault-Fourrey C."/>
            <person name="LaButti K."/>
            <person name="Lindquist E.A."/>
            <person name="Lipzen A."/>
            <person name="Lundell T."/>
            <person name="Morin E."/>
            <person name="Murat C."/>
            <person name="Riley R."/>
            <person name="Ohm R."/>
            <person name="Sun H."/>
            <person name="Tunlid A."/>
            <person name="Henrissat B."/>
            <person name="Grigoriev I.V."/>
            <person name="Hibbett D.S."/>
            <person name="Martin F."/>
        </authorList>
    </citation>
    <scope>NUCLEOTIDE SEQUENCE [LARGE SCALE GENOMIC DNA]</scope>
    <source>
        <strain evidence="3">441</strain>
    </source>
</reference>
<dbReference type="AlphaFoldDB" id="A0A0C9YQ09"/>
<dbReference type="Proteomes" id="UP000054018">
    <property type="component" value="Unassembled WGS sequence"/>
</dbReference>
<evidence type="ECO:0000256" key="1">
    <source>
        <dbReference type="SAM" id="MobiDB-lite"/>
    </source>
</evidence>
<evidence type="ECO:0000313" key="2">
    <source>
        <dbReference type="EMBL" id="KIK15884.1"/>
    </source>
</evidence>
<sequence length="57" mass="6570">MTTRPSLRGIRHAYSSSEKKPPTRMATFRCPQAVHQCFNESTATHSVIDLLEHEHFM</sequence>
<protein>
    <submittedName>
        <fullName evidence="2">Uncharacterized protein</fullName>
    </submittedName>
</protein>
<gene>
    <name evidence="2" type="ORF">PISMIDRAFT_686899</name>
</gene>